<evidence type="ECO:0000256" key="1">
    <source>
        <dbReference type="ARBA" id="ARBA00007867"/>
    </source>
</evidence>
<keyword evidence="8" id="KW-1185">Reference proteome</keyword>
<evidence type="ECO:0000313" key="8">
    <source>
        <dbReference type="Proteomes" id="UP001204151"/>
    </source>
</evidence>
<comment type="caution">
    <text evidence="7">The sequence shown here is derived from an EMBL/GenBank/DDBJ whole genome shotgun (WGS) entry which is preliminary data.</text>
</comment>
<dbReference type="CDD" id="cd02440">
    <property type="entry name" value="AdoMet_MTases"/>
    <property type="match status" value="1"/>
</dbReference>
<organism evidence="7 8">
    <name type="scientific">Massilia pinisoli</name>
    <dbReference type="NCBI Taxonomy" id="1772194"/>
    <lineage>
        <taxon>Bacteria</taxon>
        <taxon>Pseudomonadati</taxon>
        <taxon>Pseudomonadota</taxon>
        <taxon>Betaproteobacteria</taxon>
        <taxon>Burkholderiales</taxon>
        <taxon>Oxalobacteraceae</taxon>
        <taxon>Telluria group</taxon>
        <taxon>Massilia</taxon>
    </lineage>
</organism>
<feature type="domain" description="PABS" evidence="6">
    <location>
        <begin position="1"/>
        <end position="218"/>
    </location>
</feature>
<evidence type="ECO:0000256" key="2">
    <source>
        <dbReference type="ARBA" id="ARBA00022679"/>
    </source>
</evidence>
<dbReference type="Gene3D" id="3.40.50.150">
    <property type="entry name" value="Vaccinia Virus protein VP39"/>
    <property type="match status" value="1"/>
</dbReference>
<keyword evidence="2 4" id="KW-0808">Transferase</keyword>
<protein>
    <submittedName>
        <fullName evidence="7">Fused MFS/spermidine synthase</fullName>
    </submittedName>
</protein>
<comment type="similarity">
    <text evidence="1">Belongs to the spermidine/spermine synthase family.</text>
</comment>
<dbReference type="PANTHER" id="PTHR43317">
    <property type="entry name" value="THERMOSPERMINE SYNTHASE ACAULIS5"/>
    <property type="match status" value="1"/>
</dbReference>
<dbReference type="EMBL" id="JANUGW010000009">
    <property type="protein sequence ID" value="MCS0582799.1"/>
    <property type="molecule type" value="Genomic_DNA"/>
</dbReference>
<evidence type="ECO:0000256" key="5">
    <source>
        <dbReference type="SAM" id="MobiDB-lite"/>
    </source>
</evidence>
<evidence type="ECO:0000313" key="7">
    <source>
        <dbReference type="EMBL" id="MCS0582799.1"/>
    </source>
</evidence>
<dbReference type="InterPro" id="IPR029063">
    <property type="entry name" value="SAM-dependent_MTases_sf"/>
</dbReference>
<evidence type="ECO:0000259" key="6">
    <source>
        <dbReference type="PROSITE" id="PS51006"/>
    </source>
</evidence>
<dbReference type="Proteomes" id="UP001204151">
    <property type="component" value="Unassembled WGS sequence"/>
</dbReference>
<dbReference type="RefSeq" id="WP_258817391.1">
    <property type="nucleotide sequence ID" value="NZ_JANUGW010000009.1"/>
</dbReference>
<dbReference type="PROSITE" id="PS51006">
    <property type="entry name" value="PABS_2"/>
    <property type="match status" value="1"/>
</dbReference>
<accession>A0ABT1ZT18</accession>
<dbReference type="Pfam" id="PF01564">
    <property type="entry name" value="Spermine_synth"/>
    <property type="match status" value="1"/>
</dbReference>
<feature type="region of interest" description="Disordered" evidence="5">
    <location>
        <begin position="1"/>
        <end position="22"/>
    </location>
</feature>
<evidence type="ECO:0000256" key="3">
    <source>
        <dbReference type="ARBA" id="ARBA00023115"/>
    </source>
</evidence>
<feature type="active site" description="Proton acceptor" evidence="4">
    <location>
        <position position="141"/>
    </location>
</feature>
<sequence length="268" mass="29578">MPHHDDPFRPSSPPSSAPLVRTRRGRRTLEFAPGDIQSEMLLARPDALTLDYLRAMMGFVLFQPRPRRIVMVGLGGGSLAKFCHRHFPAAHITVIELRADVIALRDAFHVPPDGPRFAVVHADAADWLAAHPGTADVLLVDGFDARGLPERLADAAFYADCRRALRPGGVLVANVFTYDPRYRDVMAALDGTFAGRICWFDKVAGNNRIVYALRQPADAATRRLAALARHRGFGAGLLNRLAIRFILAWIASRSVLAPPQLRSVRPRL</sequence>
<evidence type="ECO:0000256" key="4">
    <source>
        <dbReference type="PROSITE-ProRule" id="PRU00354"/>
    </source>
</evidence>
<gene>
    <name evidence="7" type="ORF">NX784_14495</name>
</gene>
<dbReference type="PANTHER" id="PTHR43317:SF11">
    <property type="entry name" value="POLYAMINE AMINOPROPYLTRANSFERASE 2"/>
    <property type="match status" value="1"/>
</dbReference>
<name>A0ABT1ZT18_9BURK</name>
<reference evidence="7 8" key="1">
    <citation type="submission" date="2022-08" db="EMBL/GenBank/DDBJ databases">
        <title>Reclassification of Massilia species as members of the genera Telluria, Duganella, Pseudoduganella, Mokoshia gen. nov. and Zemynaea gen. nov. using orthogonal and non-orthogonal genome-based approaches.</title>
        <authorList>
            <person name="Bowman J.P."/>
        </authorList>
    </citation>
    <scope>NUCLEOTIDE SEQUENCE [LARGE SCALE GENOMIC DNA]</scope>
    <source>
        <strain evidence="7 8">JCM 31316</strain>
    </source>
</reference>
<dbReference type="NCBIfam" id="NF037959">
    <property type="entry name" value="MFS_SpdSyn"/>
    <property type="match status" value="1"/>
</dbReference>
<keyword evidence="3 4" id="KW-0620">Polyamine biosynthesis</keyword>
<proteinExistence type="inferred from homology"/>
<dbReference type="SUPFAM" id="SSF53335">
    <property type="entry name" value="S-adenosyl-L-methionine-dependent methyltransferases"/>
    <property type="match status" value="1"/>
</dbReference>
<dbReference type="InterPro" id="IPR030374">
    <property type="entry name" value="PABS"/>
</dbReference>